<dbReference type="AlphaFoldDB" id="A0A914DLP4"/>
<evidence type="ECO:0000313" key="2">
    <source>
        <dbReference type="WBParaSite" id="ACRNAN_scaffold3074.g14262.t1"/>
    </source>
</evidence>
<reference evidence="2" key="1">
    <citation type="submission" date="2022-11" db="UniProtKB">
        <authorList>
            <consortium name="WormBaseParasite"/>
        </authorList>
    </citation>
    <scope>IDENTIFICATION</scope>
</reference>
<dbReference type="WBParaSite" id="ACRNAN_scaffold3074.g14262.t1">
    <property type="protein sequence ID" value="ACRNAN_scaffold3074.g14262.t1"/>
    <property type="gene ID" value="ACRNAN_scaffold3074.g14262"/>
</dbReference>
<sequence length="155" mass="18097">MRRASAEDIKLEKLLYNIVDFTSMKFYKNVFVMALIYDEHNMYSAASTKTYFHDFIAGMENFEDHMDGCYMTLTLTERKMNFTVFYIAKPQYNNKLNFSPQLMVQAKGLNFSDCDKDIEWMGLILNTEGTSPHAVKRNTRYLTQNTLVYSVVVLS</sequence>
<dbReference type="Proteomes" id="UP000887540">
    <property type="component" value="Unplaced"/>
</dbReference>
<accession>A0A914DLP4</accession>
<keyword evidence="1" id="KW-1185">Reference proteome</keyword>
<proteinExistence type="predicted"/>
<protein>
    <submittedName>
        <fullName evidence="2">Uncharacterized protein</fullName>
    </submittedName>
</protein>
<name>A0A914DLP4_9BILA</name>
<evidence type="ECO:0000313" key="1">
    <source>
        <dbReference type="Proteomes" id="UP000887540"/>
    </source>
</evidence>
<organism evidence="1 2">
    <name type="scientific">Acrobeloides nanus</name>
    <dbReference type="NCBI Taxonomy" id="290746"/>
    <lineage>
        <taxon>Eukaryota</taxon>
        <taxon>Metazoa</taxon>
        <taxon>Ecdysozoa</taxon>
        <taxon>Nematoda</taxon>
        <taxon>Chromadorea</taxon>
        <taxon>Rhabditida</taxon>
        <taxon>Tylenchina</taxon>
        <taxon>Cephalobomorpha</taxon>
        <taxon>Cephaloboidea</taxon>
        <taxon>Cephalobidae</taxon>
        <taxon>Acrobeloides</taxon>
    </lineage>
</organism>